<feature type="transmembrane region" description="Helical" evidence="1">
    <location>
        <begin position="511"/>
        <end position="534"/>
    </location>
</feature>
<dbReference type="EMBL" id="RKLQ01000003">
    <property type="protein sequence ID" value="MBX0305208.1"/>
    <property type="molecule type" value="Genomic_DNA"/>
</dbReference>
<keyword evidence="1" id="KW-0472">Membrane</keyword>
<proteinExistence type="predicted"/>
<evidence type="ECO:0000313" key="3">
    <source>
        <dbReference type="Proteomes" id="UP000783863"/>
    </source>
</evidence>
<feature type="transmembrane region" description="Helical" evidence="1">
    <location>
        <begin position="555"/>
        <end position="572"/>
    </location>
</feature>
<feature type="transmembrane region" description="Helical" evidence="1">
    <location>
        <begin position="249"/>
        <end position="271"/>
    </location>
</feature>
<feature type="transmembrane region" description="Helical" evidence="1">
    <location>
        <begin position="45"/>
        <end position="63"/>
    </location>
</feature>
<feature type="transmembrane region" description="Helical" evidence="1">
    <location>
        <begin position="219"/>
        <end position="243"/>
    </location>
</feature>
<feature type="transmembrane region" description="Helical" evidence="1">
    <location>
        <begin position="292"/>
        <end position="312"/>
    </location>
</feature>
<protein>
    <submittedName>
        <fullName evidence="2">Secretion system protein</fullName>
    </submittedName>
</protein>
<dbReference type="AlphaFoldDB" id="A0A8J7YK90"/>
<keyword evidence="1" id="KW-1133">Transmembrane helix</keyword>
<keyword evidence="3" id="KW-1185">Reference proteome</keyword>
<name>A0A8J7YK90_9EURY</name>
<accession>A0A8J7YK90</accession>
<comment type="caution">
    <text evidence="2">The sequence shown here is derived from an EMBL/GenBank/DDBJ whole genome shotgun (WGS) entry which is preliminary data.</text>
</comment>
<dbReference type="Proteomes" id="UP000783863">
    <property type="component" value="Unassembled WGS sequence"/>
</dbReference>
<reference evidence="2" key="1">
    <citation type="submission" date="2021-06" db="EMBL/GenBank/DDBJ databases">
        <title>Halomicroarcula sp. F24A a new haloarchaeum isolated from saline soil.</title>
        <authorList>
            <person name="Duran-Viseras A."/>
            <person name="Sanchez-Porro C."/>
            <person name="Ventosa A."/>
        </authorList>
    </citation>
    <scope>NUCLEOTIDE SEQUENCE</scope>
    <source>
        <strain evidence="2">F24A</strain>
    </source>
</reference>
<keyword evidence="1" id="KW-0812">Transmembrane</keyword>
<sequence>MAGTLRDALPIFAKLYPWEVDTSDALADALSYLYWDESPETIVKAGYGAGFVAFLLTTPLLLISLPLPAIFAVMLALTAATIHAVHSLPSILAAVQRTEDLGQAPNLIGRIVLRMKIQPSIESAVRFAADTGEQPLYDHLNEHIERSIGSPRSGLLTFAEEWGDEFPSLQRSAHLLNTAQDASPEKREETLDRALSAMLRGTQDQMAEFIETIRRPTTALYAFGIMLPLALVALMPAVSVAGISVGIEAFAVVYLILLPSLIVAASVWLLTRRPVAFPPPDVSRGHPDVERPWYVAFGLALLVAGPAAAVTVLLNVSYIGHIAAVGMALGLVLYLHYEPVVEVQEWIHDVENHLVDALYTVGRQVDDSEAVEAAIATAGDRLTGQTGEMFERAAGRQERLHLTVKQAFLGRYGVLDEIPSPRARATAALLAIAAEEGQPAGETIVSMSDHIEELQTVEQNAKRELSQVTATLQNTAMIFGPVVAGATVALADAMSSKGVTFGNLSTQATSLSIGPLAVVVGIYVLLLSVLLQPLSIGLRHGLDGPLIGFETGKSMLVATPLYVITVFSVGVLV</sequence>
<dbReference type="RefSeq" id="WP_220589452.1">
    <property type="nucleotide sequence ID" value="NZ_RKLQ01000003.1"/>
</dbReference>
<gene>
    <name evidence="2" type="ORF">EGD98_16205</name>
</gene>
<organism evidence="2 3">
    <name type="scientific">Haloarcula salinisoli</name>
    <dbReference type="NCBI Taxonomy" id="2487746"/>
    <lineage>
        <taxon>Archaea</taxon>
        <taxon>Methanobacteriati</taxon>
        <taxon>Methanobacteriota</taxon>
        <taxon>Stenosarchaea group</taxon>
        <taxon>Halobacteria</taxon>
        <taxon>Halobacteriales</taxon>
        <taxon>Haloarculaceae</taxon>
        <taxon>Haloarcula</taxon>
    </lineage>
</organism>
<feature type="transmembrane region" description="Helical" evidence="1">
    <location>
        <begin position="318"/>
        <end position="337"/>
    </location>
</feature>
<evidence type="ECO:0000256" key="1">
    <source>
        <dbReference type="SAM" id="Phobius"/>
    </source>
</evidence>
<evidence type="ECO:0000313" key="2">
    <source>
        <dbReference type="EMBL" id="MBX0305208.1"/>
    </source>
</evidence>